<feature type="region of interest" description="Disordered" evidence="1">
    <location>
        <begin position="34"/>
        <end position="61"/>
    </location>
</feature>
<reference evidence="4" key="1">
    <citation type="submission" date="2021-10" db="EMBL/GenBank/DDBJ databases">
        <title>Streptomyces nigrumlapis sp.nov.,an antimicrobial producing actinobacterium isolated from Black Gobi rocks.</title>
        <authorList>
            <person name="Wen Y."/>
            <person name="Zhang W."/>
            <person name="Liu X.G."/>
        </authorList>
    </citation>
    <scope>NUCLEOTIDE SEQUENCE</scope>
    <source>
        <strain evidence="4">ST13-2-2</strain>
    </source>
</reference>
<dbReference type="SUPFAM" id="SSF103247">
    <property type="entry name" value="TT1751-like"/>
    <property type="match status" value="2"/>
</dbReference>
<proteinExistence type="predicted"/>
<evidence type="ECO:0000259" key="3">
    <source>
        <dbReference type="Pfam" id="PF03625"/>
    </source>
</evidence>
<dbReference type="Proteomes" id="UP000830115">
    <property type="component" value="Chromosome"/>
</dbReference>
<evidence type="ECO:0000256" key="1">
    <source>
        <dbReference type="SAM" id="MobiDB-lite"/>
    </source>
</evidence>
<organism evidence="4 5">
    <name type="scientific">Streptomyces halobius</name>
    <dbReference type="NCBI Taxonomy" id="2879846"/>
    <lineage>
        <taxon>Bacteria</taxon>
        <taxon>Bacillati</taxon>
        <taxon>Actinomycetota</taxon>
        <taxon>Actinomycetes</taxon>
        <taxon>Kitasatosporales</taxon>
        <taxon>Streptomycetaceae</taxon>
        <taxon>Streptomyces</taxon>
    </lineage>
</organism>
<dbReference type="Pfam" id="PF03625">
    <property type="entry name" value="DUF302"/>
    <property type="match status" value="2"/>
</dbReference>
<name>A0ABY4M1P6_9ACTN</name>
<dbReference type="EMBL" id="CP086322">
    <property type="protein sequence ID" value="UQA91108.1"/>
    <property type="molecule type" value="Genomic_DNA"/>
</dbReference>
<feature type="domain" description="DUF302" evidence="3">
    <location>
        <begin position="99"/>
        <end position="159"/>
    </location>
</feature>
<accession>A0ABY4M1P6</accession>
<protein>
    <submittedName>
        <fullName evidence="4">DUF302 domain-containing protein</fullName>
    </submittedName>
</protein>
<evidence type="ECO:0000256" key="2">
    <source>
        <dbReference type="SAM" id="SignalP"/>
    </source>
</evidence>
<keyword evidence="2" id="KW-0732">Signal</keyword>
<dbReference type="InterPro" id="IPR035923">
    <property type="entry name" value="TT1751-like_sf"/>
</dbReference>
<sequence>MSLTRKTFRTAPMRYSALTAGAVVLALGATACGTGDSDTSTSEKSPSPASTAGKTSEPGEAAQAKFTSYASSTSFDDTVSALKKSVADNGMMVLGDLNQAGALKSTGLSLKGAHTFFVGNPAKGKMFFQKNPAIGAEIPVRMYVWADDEGTTHIGYFDPAPMFKAIDPELADGGKQMAMAVEKITKGAAGGTSTKGTTVAAAFTTVDSAKSFDATVSALKKSVADNGMMVLGDLNQAGALKSTGLSLKGAHAYFVGNPAKGKMFFQKNPAIGAVIPLTMYTWADNDGTAHIGYFDPAALFKAVDENMADGGKQMKMAADKIANGAAK</sequence>
<dbReference type="PANTHER" id="PTHR38342:SF2">
    <property type="entry name" value="INNER MEMBRANE OR EXPORTED"/>
    <property type="match status" value="1"/>
</dbReference>
<feature type="domain" description="DUF302" evidence="3">
    <location>
        <begin position="236"/>
        <end position="296"/>
    </location>
</feature>
<feature type="signal peptide" evidence="2">
    <location>
        <begin position="1"/>
        <end position="31"/>
    </location>
</feature>
<feature type="compositionally biased region" description="Polar residues" evidence="1">
    <location>
        <begin position="36"/>
        <end position="54"/>
    </location>
</feature>
<dbReference type="PROSITE" id="PS51257">
    <property type="entry name" value="PROKAR_LIPOPROTEIN"/>
    <property type="match status" value="1"/>
</dbReference>
<gene>
    <name evidence="4" type="ORF">K9S39_03705</name>
</gene>
<keyword evidence="5" id="KW-1185">Reference proteome</keyword>
<dbReference type="CDD" id="cd14797">
    <property type="entry name" value="DUF302"/>
    <property type="match status" value="2"/>
</dbReference>
<dbReference type="PANTHER" id="PTHR38342">
    <property type="entry name" value="SLR5037 PROTEIN"/>
    <property type="match status" value="1"/>
</dbReference>
<evidence type="ECO:0000313" key="4">
    <source>
        <dbReference type="EMBL" id="UQA91108.1"/>
    </source>
</evidence>
<dbReference type="Gene3D" id="3.30.310.70">
    <property type="entry name" value="TT1751-like domain"/>
    <property type="match status" value="2"/>
</dbReference>
<feature type="chain" id="PRO_5045935955" evidence="2">
    <location>
        <begin position="32"/>
        <end position="327"/>
    </location>
</feature>
<dbReference type="RefSeq" id="WP_248861900.1">
    <property type="nucleotide sequence ID" value="NZ_CP086322.1"/>
</dbReference>
<dbReference type="InterPro" id="IPR005180">
    <property type="entry name" value="DUF302"/>
</dbReference>
<evidence type="ECO:0000313" key="5">
    <source>
        <dbReference type="Proteomes" id="UP000830115"/>
    </source>
</evidence>